<dbReference type="Gene3D" id="3.30.420.10">
    <property type="entry name" value="Ribonuclease H-like superfamily/Ribonuclease H"/>
    <property type="match status" value="1"/>
</dbReference>
<name>A0A834WVW7_9FABA</name>
<dbReference type="InterPro" id="IPR039537">
    <property type="entry name" value="Retrotran_Ty1/copia-like"/>
</dbReference>
<accession>A0A834WVW7</accession>
<dbReference type="EMBL" id="JAAIUW010000005">
    <property type="protein sequence ID" value="KAF7833302.1"/>
    <property type="molecule type" value="Genomic_DNA"/>
</dbReference>
<comment type="caution">
    <text evidence="1">The sequence shown here is derived from an EMBL/GenBank/DDBJ whole genome shotgun (WGS) entry which is preliminary data.</text>
</comment>
<protein>
    <submittedName>
        <fullName evidence="1">Zf-CCHC domain-containing protein/rve domain-containing protein/RVT_2 domain-containing protein/gag_pre-integrs domain-containing protein/UBN2_2 domain-containing protein</fullName>
    </submittedName>
</protein>
<dbReference type="OrthoDB" id="1935113at2759"/>
<organism evidence="1 2">
    <name type="scientific">Senna tora</name>
    <dbReference type="NCBI Taxonomy" id="362788"/>
    <lineage>
        <taxon>Eukaryota</taxon>
        <taxon>Viridiplantae</taxon>
        <taxon>Streptophyta</taxon>
        <taxon>Embryophyta</taxon>
        <taxon>Tracheophyta</taxon>
        <taxon>Spermatophyta</taxon>
        <taxon>Magnoliopsida</taxon>
        <taxon>eudicotyledons</taxon>
        <taxon>Gunneridae</taxon>
        <taxon>Pentapetalae</taxon>
        <taxon>rosids</taxon>
        <taxon>fabids</taxon>
        <taxon>Fabales</taxon>
        <taxon>Fabaceae</taxon>
        <taxon>Caesalpinioideae</taxon>
        <taxon>Cassia clade</taxon>
        <taxon>Senna</taxon>
    </lineage>
</organism>
<dbReference type="PANTHER" id="PTHR42648">
    <property type="entry name" value="TRANSPOSASE, PUTATIVE-RELATED"/>
    <property type="match status" value="1"/>
</dbReference>
<dbReference type="AlphaFoldDB" id="A0A834WVW7"/>
<evidence type="ECO:0000313" key="2">
    <source>
        <dbReference type="Proteomes" id="UP000634136"/>
    </source>
</evidence>
<gene>
    <name evidence="1" type="ORF">G2W53_015635</name>
</gene>
<proteinExistence type="predicted"/>
<dbReference type="GO" id="GO:0003676">
    <property type="term" value="F:nucleic acid binding"/>
    <property type="evidence" value="ECO:0007669"/>
    <property type="project" value="InterPro"/>
</dbReference>
<dbReference type="InterPro" id="IPR036397">
    <property type="entry name" value="RNaseH_sf"/>
</dbReference>
<sequence>MAQANLPISYWGDALLTTAFILNRVPSTSVASTPYELWTKRKPDLSILRPWGSAAYIHDNSHKYGKLGPRGKKCIFIRLPGVQCLESKRPRIDEGNVASVEMGGQVETATAVLKQGSNELGPPTSKEDLRSRLDFEIVACVHKDECLAKIKGRYY</sequence>
<keyword evidence="2" id="KW-1185">Reference proteome</keyword>
<evidence type="ECO:0000313" key="1">
    <source>
        <dbReference type="EMBL" id="KAF7833302.1"/>
    </source>
</evidence>
<dbReference type="PANTHER" id="PTHR42648:SF27">
    <property type="entry name" value="RNA-DIRECTED DNA POLYMERASE"/>
    <property type="match status" value="1"/>
</dbReference>
<reference evidence="1" key="1">
    <citation type="submission" date="2020-09" db="EMBL/GenBank/DDBJ databases">
        <title>Genome-Enabled Discovery of Anthraquinone Biosynthesis in Senna tora.</title>
        <authorList>
            <person name="Kang S.-H."/>
            <person name="Pandey R.P."/>
            <person name="Lee C.-M."/>
            <person name="Sim J.-S."/>
            <person name="Jeong J.-T."/>
            <person name="Choi B.-S."/>
            <person name="Jung M."/>
            <person name="Ginzburg D."/>
            <person name="Zhao K."/>
            <person name="Won S.Y."/>
            <person name="Oh T.-J."/>
            <person name="Yu Y."/>
            <person name="Kim N.-H."/>
            <person name="Lee O.R."/>
            <person name="Lee T.-H."/>
            <person name="Bashyal P."/>
            <person name="Kim T.-S."/>
            <person name="Lee W.-H."/>
            <person name="Kawkins C."/>
            <person name="Kim C.-K."/>
            <person name="Kim J.S."/>
            <person name="Ahn B.O."/>
            <person name="Rhee S.Y."/>
            <person name="Sohng J.K."/>
        </authorList>
    </citation>
    <scope>NUCLEOTIDE SEQUENCE</scope>
    <source>
        <tissue evidence="1">Leaf</tissue>
    </source>
</reference>
<dbReference type="Proteomes" id="UP000634136">
    <property type="component" value="Unassembled WGS sequence"/>
</dbReference>